<evidence type="ECO:0008006" key="3">
    <source>
        <dbReference type="Google" id="ProtNLM"/>
    </source>
</evidence>
<organism evidence="1 2">
    <name type="scientific">Candidatus Desulfovibrio kirbyi</name>
    <dbReference type="NCBI Taxonomy" id="2696086"/>
    <lineage>
        <taxon>Bacteria</taxon>
        <taxon>Pseudomonadati</taxon>
        <taxon>Thermodesulfobacteriota</taxon>
        <taxon>Desulfovibrionia</taxon>
        <taxon>Desulfovibrionales</taxon>
        <taxon>Desulfovibrionaceae</taxon>
        <taxon>Desulfovibrio</taxon>
    </lineage>
</organism>
<dbReference type="EMBL" id="BLLL01000009">
    <property type="protein sequence ID" value="GFH63075.1"/>
    <property type="molecule type" value="Genomic_DNA"/>
</dbReference>
<evidence type="ECO:0000313" key="1">
    <source>
        <dbReference type="EMBL" id="GFH63075.1"/>
    </source>
</evidence>
<comment type="caution">
    <text evidence="1">The sequence shown here is derived from an EMBL/GenBank/DDBJ whole genome shotgun (WGS) entry which is preliminary data.</text>
</comment>
<protein>
    <recommendedName>
        <fullName evidence="3">Restriction endonuclease</fullName>
    </recommendedName>
</protein>
<dbReference type="Proteomes" id="UP000505077">
    <property type="component" value="Unassembled WGS sequence"/>
</dbReference>
<evidence type="ECO:0000313" key="2">
    <source>
        <dbReference type="Proteomes" id="UP000505077"/>
    </source>
</evidence>
<dbReference type="AlphaFoldDB" id="A0A6L2R6B5"/>
<reference evidence="1 2" key="1">
    <citation type="journal article" date="2020" name="ISME J.">
        <title>Parallel Reductive Genome Evolution in Desulfovibrio Ectosymbionts Independently Acquired by Trichonympha Protists in the Termite Gut.</title>
        <authorList>
            <person name="Takeuchi M."/>
            <person name="Kuwahara H."/>
            <person name="Murakami T."/>
            <person name="Takahashi K."/>
            <person name="Kajitani R."/>
            <person name="Toyoda A."/>
            <person name="Itoh T."/>
            <person name="Ohkuma M."/>
            <person name="Hongoh Y."/>
        </authorList>
    </citation>
    <scope>NUCLEOTIDE SEQUENCE [LARGE SCALE GENOMIC DNA]</scope>
    <source>
        <strain evidence="1">ZnDsv-02</strain>
    </source>
</reference>
<sequence length="395" mass="45350">MSQFEILQHSFTPTIVEILRRHFDEYAEEIFKASPFLCYLNNKTKSANRGSKARGSFANHYAIYVVIEDYIKNGFADCGKASMPYSKYHGARFSDLFRRQRELPFGSKLQNHALNSRLNDEFKKFYPSVGKTPIVRDVETQRYWIHEDLLLITIRCKDGREHTYNIASAIIDIIDAYVATKKAAFEGFLDACRKIAELGKSAPEAAVDFVVQQLKPNVDARVFEIVSYAVLKAKYGQETVWIGETKDSVSEELLILYKTGRTNANDGGIDFVMKPLGRFFQVTETIDVNKYFLDIDKVQRFPITFVVKSEETTEQIRNVIREQAIAKYMIEEVVDSYMSAIEEIINVKNLIAAFDLVVKSDKLQEVMDEIVIQSKVEFNYNDDENDDSILSDEDI</sequence>
<gene>
    <name evidence="1" type="ORF">ZNDK_0846</name>
</gene>
<accession>A0A6L2R6B5</accession>
<name>A0A6L2R6B5_9BACT</name>
<proteinExistence type="predicted"/>